<gene>
    <name evidence="3" type="ORF">GCM10009751_33950</name>
</gene>
<dbReference type="PANTHER" id="PTHR16222">
    <property type="entry name" value="ADP-RIBOSYLGLYCOHYDROLASE"/>
    <property type="match status" value="1"/>
</dbReference>
<evidence type="ECO:0000256" key="1">
    <source>
        <dbReference type="ARBA" id="ARBA00010702"/>
    </source>
</evidence>
<dbReference type="Proteomes" id="UP001501094">
    <property type="component" value="Unassembled WGS sequence"/>
</dbReference>
<dbReference type="PANTHER" id="PTHR16222:SF24">
    <property type="entry name" value="ADP-RIBOSYLHYDROLASE ARH3"/>
    <property type="match status" value="1"/>
</dbReference>
<dbReference type="SUPFAM" id="SSF101478">
    <property type="entry name" value="ADP-ribosylglycohydrolase"/>
    <property type="match status" value="1"/>
</dbReference>
<accession>A0ABN2NJH0</accession>
<evidence type="ECO:0000256" key="2">
    <source>
        <dbReference type="ARBA" id="ARBA00022801"/>
    </source>
</evidence>
<keyword evidence="2" id="KW-0378">Hydrolase</keyword>
<dbReference type="EMBL" id="BAAANL010000007">
    <property type="protein sequence ID" value="GAA1871832.1"/>
    <property type="molecule type" value="Genomic_DNA"/>
</dbReference>
<proteinExistence type="inferred from homology"/>
<dbReference type="Gene3D" id="1.10.4080.10">
    <property type="entry name" value="ADP-ribosylation/Crystallin J1"/>
    <property type="match status" value="1"/>
</dbReference>
<comment type="similarity">
    <text evidence="1">Belongs to the ADP-ribosylglycohydrolase family.</text>
</comment>
<dbReference type="InterPro" id="IPR036705">
    <property type="entry name" value="Ribosyl_crysJ1_sf"/>
</dbReference>
<evidence type="ECO:0000313" key="4">
    <source>
        <dbReference type="Proteomes" id="UP001501094"/>
    </source>
</evidence>
<protein>
    <recommendedName>
        <fullName evidence="5">ADP-ribosylglycohydrolase</fullName>
    </recommendedName>
</protein>
<sequence>MNLTPDQTDRARGVLLAAACGDALGAGYEFGSAPLGDHPEMIGGGLGDFAPGEWTDDTSQLYAIALVAATGADLRTSGALDDVAAGFLRWYAGNPPDVGIQTSQILAAAAPTPSAAAMTRHAADHFARTGRAGGNGSLMRTAPVALAHLDDPRALVEAATAVSALTHADPQAMQACALWCLAIRESVLSGRLPDLRSLVAYLPESSHTFWNERITEAEASEPGRFRPNGWAVAALQAAWSAIVRTPVPDAGPAGHLVAALETAIRIGDDTDTVAAIAGALLGARWGASAVPGEWRRIVHGWPGDTADGLVRLAHLAVDPSER</sequence>
<name>A0ABN2NJH0_9MICO</name>
<evidence type="ECO:0000313" key="3">
    <source>
        <dbReference type="EMBL" id="GAA1871832.1"/>
    </source>
</evidence>
<comment type="caution">
    <text evidence="3">The sequence shown here is derived from an EMBL/GenBank/DDBJ whole genome shotgun (WGS) entry which is preliminary data.</text>
</comment>
<keyword evidence="4" id="KW-1185">Reference proteome</keyword>
<dbReference type="InterPro" id="IPR050792">
    <property type="entry name" value="ADP-ribosylglycohydrolase"/>
</dbReference>
<evidence type="ECO:0008006" key="5">
    <source>
        <dbReference type="Google" id="ProtNLM"/>
    </source>
</evidence>
<dbReference type="RefSeq" id="WP_344105204.1">
    <property type="nucleotide sequence ID" value="NZ_BAAANL010000007.1"/>
</dbReference>
<organism evidence="3 4">
    <name type="scientific">Myceligenerans crystallogenes</name>
    <dbReference type="NCBI Taxonomy" id="316335"/>
    <lineage>
        <taxon>Bacteria</taxon>
        <taxon>Bacillati</taxon>
        <taxon>Actinomycetota</taxon>
        <taxon>Actinomycetes</taxon>
        <taxon>Micrococcales</taxon>
        <taxon>Promicromonosporaceae</taxon>
        <taxon>Myceligenerans</taxon>
    </lineage>
</organism>
<dbReference type="Pfam" id="PF03747">
    <property type="entry name" value="ADP_ribosyl_GH"/>
    <property type="match status" value="1"/>
</dbReference>
<reference evidence="4" key="1">
    <citation type="journal article" date="2019" name="Int. J. Syst. Evol. Microbiol.">
        <title>The Global Catalogue of Microorganisms (GCM) 10K type strain sequencing project: providing services to taxonomists for standard genome sequencing and annotation.</title>
        <authorList>
            <consortium name="The Broad Institute Genomics Platform"/>
            <consortium name="The Broad Institute Genome Sequencing Center for Infectious Disease"/>
            <person name="Wu L."/>
            <person name="Ma J."/>
        </authorList>
    </citation>
    <scope>NUCLEOTIDE SEQUENCE [LARGE SCALE GENOMIC DNA]</scope>
    <source>
        <strain evidence="4">JCM 14326</strain>
    </source>
</reference>
<dbReference type="InterPro" id="IPR005502">
    <property type="entry name" value="Ribosyl_crysJ1"/>
</dbReference>